<dbReference type="GO" id="GO:0016020">
    <property type="term" value="C:membrane"/>
    <property type="evidence" value="ECO:0007669"/>
    <property type="project" value="UniProtKB-SubCell"/>
</dbReference>
<protein>
    <submittedName>
        <fullName evidence="6">Solute carrier family 22 member 13</fullName>
    </submittedName>
</protein>
<accession>A0AAV4GGM4</accession>
<keyword evidence="3 5" id="KW-1133">Transmembrane helix</keyword>
<comment type="caution">
    <text evidence="6">The sequence shown here is derived from an EMBL/GenBank/DDBJ whole genome shotgun (WGS) entry which is preliminary data.</text>
</comment>
<name>A0AAV4GGM4_9GAST</name>
<dbReference type="InterPro" id="IPR005828">
    <property type="entry name" value="MFS_sugar_transport-like"/>
</dbReference>
<dbReference type="AlphaFoldDB" id="A0AAV4GGM4"/>
<sequence length="435" mass="47805">MAEKIKYEQALAQVGQMGRYQVYLFILAVVSSSNAGIHLFNVVFTVGMPQYRCAVPGLQNDTFDIQDDTHAKLTEASIPFDSGKGSYSRCTRYKSSLDLDHNSTRQMQNATSFETESCTRWVYSTRVFASSIVSELNLVCDRQIYITHANMIGMAGIMVTTMITGALSDRLIPESPKWLLSRKRDLEAKSVLQTVAKFNGKSLQGEIYLFESTKGFNHKSKGVLRGVILLFKSPILAIRLLILTVAWFVNAMVYYGVSLNLGVVIPGDIYLNFFVITMSVIIVLPLASTYLIYRGRKLAIVPCMVLGGCCCIATVFPIFSNGADVSWVTTGLSYLGKLLLTNSFNTIWLYSTELLPTEARLSGLGFCNFFGRIGSVISPYIATLPTVVEGKIGKALPLLVFGVCGLVSGMLCLLLPETGNGKLPDTVREAEQLET</sequence>
<dbReference type="GO" id="GO:0022857">
    <property type="term" value="F:transmembrane transporter activity"/>
    <property type="evidence" value="ECO:0007669"/>
    <property type="project" value="InterPro"/>
</dbReference>
<keyword evidence="7" id="KW-1185">Reference proteome</keyword>
<gene>
    <name evidence="6" type="ORF">ElyMa_006013100</name>
</gene>
<dbReference type="PANTHER" id="PTHR24064">
    <property type="entry name" value="SOLUTE CARRIER FAMILY 22 MEMBER"/>
    <property type="match status" value="1"/>
</dbReference>
<comment type="subcellular location">
    <subcellularLocation>
        <location evidence="1">Membrane</location>
        <topology evidence="1">Multi-pass membrane protein</topology>
    </subcellularLocation>
</comment>
<evidence type="ECO:0000256" key="5">
    <source>
        <dbReference type="SAM" id="Phobius"/>
    </source>
</evidence>
<dbReference type="Gene3D" id="1.20.1250.20">
    <property type="entry name" value="MFS general substrate transporter like domains"/>
    <property type="match status" value="1"/>
</dbReference>
<proteinExistence type="predicted"/>
<feature type="transmembrane region" description="Helical" evidence="5">
    <location>
        <begin position="299"/>
        <end position="319"/>
    </location>
</feature>
<dbReference type="Proteomes" id="UP000762676">
    <property type="component" value="Unassembled WGS sequence"/>
</dbReference>
<dbReference type="SUPFAM" id="SSF103473">
    <property type="entry name" value="MFS general substrate transporter"/>
    <property type="match status" value="1"/>
</dbReference>
<evidence type="ECO:0000256" key="2">
    <source>
        <dbReference type="ARBA" id="ARBA00022692"/>
    </source>
</evidence>
<feature type="transmembrane region" description="Helical" evidence="5">
    <location>
        <begin position="20"/>
        <end position="44"/>
    </location>
</feature>
<organism evidence="6 7">
    <name type="scientific">Elysia marginata</name>
    <dbReference type="NCBI Taxonomy" id="1093978"/>
    <lineage>
        <taxon>Eukaryota</taxon>
        <taxon>Metazoa</taxon>
        <taxon>Spiralia</taxon>
        <taxon>Lophotrochozoa</taxon>
        <taxon>Mollusca</taxon>
        <taxon>Gastropoda</taxon>
        <taxon>Heterobranchia</taxon>
        <taxon>Euthyneura</taxon>
        <taxon>Panpulmonata</taxon>
        <taxon>Sacoglossa</taxon>
        <taxon>Placobranchoidea</taxon>
        <taxon>Plakobranchidae</taxon>
        <taxon>Elysia</taxon>
    </lineage>
</organism>
<dbReference type="EMBL" id="BMAT01012059">
    <property type="protein sequence ID" value="GFR84862.1"/>
    <property type="molecule type" value="Genomic_DNA"/>
</dbReference>
<keyword evidence="2 5" id="KW-0812">Transmembrane</keyword>
<keyword evidence="4 5" id="KW-0472">Membrane</keyword>
<reference evidence="6 7" key="1">
    <citation type="journal article" date="2021" name="Elife">
        <title>Chloroplast acquisition without the gene transfer in kleptoplastic sea slugs, Plakobranchus ocellatus.</title>
        <authorList>
            <person name="Maeda T."/>
            <person name="Takahashi S."/>
            <person name="Yoshida T."/>
            <person name="Shimamura S."/>
            <person name="Takaki Y."/>
            <person name="Nagai Y."/>
            <person name="Toyoda A."/>
            <person name="Suzuki Y."/>
            <person name="Arimoto A."/>
            <person name="Ishii H."/>
            <person name="Satoh N."/>
            <person name="Nishiyama T."/>
            <person name="Hasebe M."/>
            <person name="Maruyama T."/>
            <person name="Minagawa J."/>
            <person name="Obokata J."/>
            <person name="Shigenobu S."/>
        </authorList>
    </citation>
    <scope>NUCLEOTIDE SEQUENCE [LARGE SCALE GENOMIC DNA]</scope>
</reference>
<evidence type="ECO:0000256" key="4">
    <source>
        <dbReference type="ARBA" id="ARBA00023136"/>
    </source>
</evidence>
<feature type="transmembrane region" description="Helical" evidence="5">
    <location>
        <begin position="395"/>
        <end position="415"/>
    </location>
</feature>
<evidence type="ECO:0000313" key="7">
    <source>
        <dbReference type="Proteomes" id="UP000762676"/>
    </source>
</evidence>
<dbReference type="Pfam" id="PF00083">
    <property type="entry name" value="Sugar_tr"/>
    <property type="match status" value="1"/>
</dbReference>
<dbReference type="InterPro" id="IPR036259">
    <property type="entry name" value="MFS_trans_sf"/>
</dbReference>
<evidence type="ECO:0000313" key="6">
    <source>
        <dbReference type="EMBL" id="GFR84862.1"/>
    </source>
</evidence>
<feature type="transmembrane region" description="Helical" evidence="5">
    <location>
        <begin position="236"/>
        <end position="257"/>
    </location>
</feature>
<feature type="transmembrane region" description="Helical" evidence="5">
    <location>
        <begin position="363"/>
        <end position="383"/>
    </location>
</feature>
<evidence type="ECO:0000256" key="1">
    <source>
        <dbReference type="ARBA" id="ARBA00004141"/>
    </source>
</evidence>
<evidence type="ECO:0000256" key="3">
    <source>
        <dbReference type="ARBA" id="ARBA00022989"/>
    </source>
</evidence>
<feature type="transmembrane region" description="Helical" evidence="5">
    <location>
        <begin position="269"/>
        <end position="292"/>
    </location>
</feature>